<reference evidence="1" key="1">
    <citation type="submission" date="2017-02" db="UniProtKB">
        <authorList>
            <consortium name="WormBaseParasite"/>
        </authorList>
    </citation>
    <scope>IDENTIFICATION</scope>
</reference>
<sequence>LGVVRRIEEERVGRMRREIGRIYNEYFASLREIAAKTLEILENRILPNKIKTPSALGETRKKMESPALFLPRNVPAGTGFTAVIEAHQVESLFALIRLMVRVPSLAAIIVVWSRGPDGLGEIPPGKQITLYQ</sequence>
<proteinExistence type="predicted"/>
<name>A0A0M3JCY0_ANISI</name>
<accession>A0A0M3JCY0</accession>
<dbReference type="AlphaFoldDB" id="A0A0M3JCY0"/>
<protein>
    <submittedName>
        <fullName evidence="1">UPF0020 domain-containing protein</fullName>
    </submittedName>
</protein>
<organism evidence="1">
    <name type="scientific">Anisakis simplex</name>
    <name type="common">Herring worm</name>
    <dbReference type="NCBI Taxonomy" id="6269"/>
    <lineage>
        <taxon>Eukaryota</taxon>
        <taxon>Metazoa</taxon>
        <taxon>Ecdysozoa</taxon>
        <taxon>Nematoda</taxon>
        <taxon>Chromadorea</taxon>
        <taxon>Rhabditida</taxon>
        <taxon>Spirurina</taxon>
        <taxon>Ascaridomorpha</taxon>
        <taxon>Ascaridoidea</taxon>
        <taxon>Anisakidae</taxon>
        <taxon>Anisakis</taxon>
        <taxon>Anisakis simplex complex</taxon>
    </lineage>
</organism>
<dbReference type="WBParaSite" id="ASIM_0000546301-mRNA-1">
    <property type="protein sequence ID" value="ASIM_0000546301-mRNA-1"/>
    <property type="gene ID" value="ASIM_0000546301"/>
</dbReference>
<evidence type="ECO:0000313" key="1">
    <source>
        <dbReference type="WBParaSite" id="ASIM_0000546301-mRNA-1"/>
    </source>
</evidence>